<proteinExistence type="predicted"/>
<gene>
    <name evidence="1" type="ORF">HG933_10985</name>
</gene>
<dbReference type="AlphaFoldDB" id="A0A848EWN1"/>
<evidence type="ECO:0008006" key="3">
    <source>
        <dbReference type="Google" id="ProtNLM"/>
    </source>
</evidence>
<sequence>MNYLTPDEAVEKIVDAVTQNTTDTYQAERLAQKFVYDVLDYCNREDFPKALVFTAEDMVTRWLEDTEDGGRAPLKSLTQNDTTYQFAVSEVSSTGDPKEEDFDRLKPKLNLYRRPKSL</sequence>
<organism evidence="1 2">
    <name type="scientific">Megasphaera elsdenii</name>
    <dbReference type="NCBI Taxonomy" id="907"/>
    <lineage>
        <taxon>Bacteria</taxon>
        <taxon>Bacillati</taxon>
        <taxon>Bacillota</taxon>
        <taxon>Negativicutes</taxon>
        <taxon>Veillonellales</taxon>
        <taxon>Veillonellaceae</taxon>
        <taxon>Megasphaera</taxon>
    </lineage>
</organism>
<dbReference type="EMBL" id="JABBJH010000024">
    <property type="protein sequence ID" value="NMK39880.1"/>
    <property type="molecule type" value="Genomic_DNA"/>
</dbReference>
<comment type="caution">
    <text evidence="1">The sequence shown here is derived from an EMBL/GenBank/DDBJ whole genome shotgun (WGS) entry which is preliminary data.</text>
</comment>
<dbReference type="Proteomes" id="UP000536773">
    <property type="component" value="Unassembled WGS sequence"/>
</dbReference>
<name>A0A848EWN1_MEGEL</name>
<evidence type="ECO:0000313" key="1">
    <source>
        <dbReference type="EMBL" id="NMK39880.1"/>
    </source>
</evidence>
<accession>A0A848EWN1</accession>
<evidence type="ECO:0000313" key="2">
    <source>
        <dbReference type="Proteomes" id="UP000536773"/>
    </source>
</evidence>
<reference evidence="1 2" key="1">
    <citation type="submission" date="2020-04" db="EMBL/GenBank/DDBJ databases">
        <authorList>
            <person name="Hitch T.C.A."/>
            <person name="Wylensek D."/>
            <person name="Clavel T."/>
        </authorList>
    </citation>
    <scope>NUCLEOTIDE SEQUENCE [LARGE SCALE GENOMIC DNA]</scope>
    <source>
        <strain evidence="1 2">WCA-386-APC-2A</strain>
    </source>
</reference>
<protein>
    <recommendedName>
        <fullName evidence="3">Phage gp6-like head-tail connector protein</fullName>
    </recommendedName>
</protein>
<dbReference type="RefSeq" id="WP_169013953.1">
    <property type="nucleotide sequence ID" value="NZ_JABBJH010000024.1"/>
</dbReference>